<feature type="region of interest" description="Disordered" evidence="2">
    <location>
        <begin position="455"/>
        <end position="476"/>
    </location>
</feature>
<feature type="coiled-coil region" evidence="1">
    <location>
        <begin position="1008"/>
        <end position="1074"/>
    </location>
</feature>
<protein>
    <submittedName>
        <fullName evidence="4">Surface-associated interspersed protein (SURFIN)</fullName>
    </submittedName>
</protein>
<dbReference type="OrthoDB" id="348930at2759"/>
<keyword evidence="3" id="KW-0472">Membrane</keyword>
<evidence type="ECO:0000256" key="3">
    <source>
        <dbReference type="SAM" id="Phobius"/>
    </source>
</evidence>
<feature type="transmembrane region" description="Helical" evidence="3">
    <location>
        <begin position="776"/>
        <end position="798"/>
    </location>
</feature>
<reference evidence="4" key="1">
    <citation type="submission" date="2015-04" db="EMBL/GenBank/DDBJ databases">
        <authorList>
            <consortium name="Pathogen Informatics"/>
        </authorList>
    </citation>
    <scope>NUCLEOTIDE SEQUENCE [LARGE SCALE GENOMIC DNA]</scope>
    <source>
        <strain evidence="4">8A</strain>
    </source>
</reference>
<accession>A0A1J1GWS9</accession>
<proteinExistence type="predicted"/>
<feature type="region of interest" description="Disordered" evidence="2">
    <location>
        <begin position="589"/>
        <end position="616"/>
    </location>
</feature>
<sequence>MRKKSIIKKARLLTELEEISCMSNQGNNTIENNATLSNDTSRLNTEIQSFMDDTRNELRFYLQDDRITNDTEKCQKSSTYINWRGMDYVNLLLSEKENYNISCLVEKWNEKKKTFEASIVEKINSTCNAAAFDYCTILNKNENCTRPYEYNDLSVSPSLTYEKLNDDTYSSNKTQIIEQRQRKFDSVTNDISYYYYRKYETDNSPLNCGKWSMYIYKRGMQFINMFANEFYDDPIYVNDSIRIWNDHSNTLERTVLEQTGNQCNMTTIIYEIKERKNSSNPYDLSWLPSNSTQNNFNESIYNTTVLPDALQPTTVTPNGLHNDTATDSLGSNTISVNNVNGVNPSENTLTGDISVPPPTADQIDPEIATAISPEDSTQSNSLTPKVTIHSDTNTISNTTSSSHSPEVATSPATEILPSNSTTSSGTPSVTPLPRKISPTATNVYSNTTMKTFTNNITPSTTITAPPTTASLSSPEDMSPTNIAIPSNNNTVSLTSSSAPTVTYLPVNQSPPNITASSTTTVESLENNITPSTTPTKSPATSLPSKTVTFVNKNISINGNTSVTNVTASPIIDPVSSEIAPSLTTMSTTFTDGSTPPLPSSIPKITTLPSTNNSTSRTNDMSIHLTNEVTHKTATSSFLTNTIENSTATIDPFTNKIASPETDITSLAINTTTLMPDNISPTPLSNPLDKTPIPSNTTAFFPTTSSNLPSFQTDGIQLQIPRNIHVPLKQVQPHVNGRNCTENTSSCPSATVPNTLTPTPSSDPTEVTPTVKPTDNLLIPMVSGGIFILGIIFLLILLWKCTPIGSWIRNRKSKKKKARKKIKKITREPLLMDTNNIKSEPINNENYSFLYHEKEIPLCNISLENEKDLKYKHVKKSKAHKGMYMENEEDLKHEKMKKSKAHKGMYMKNEKYLKYEQIQKSNAHEETYMENDKDLKFEQIKKSKTHEGTYMENEIDLKYEEIKKSKAHEGIYIENENKCIRQVVDVSKKHENESMLGEKLYQDDPRNEIEEMELNVNKSINEIKDELNKNILEKDPVHIVWHIRNGTLNEEKANEINLQKEKSTCENEMKNLENKRSLNDEVCSWNTWINIHLIALLEYKKEEWKLNKSEFFDICLEEIEKDGENSNLKEMGYNFVMKIKEENSTHATDKYSSILDKYKNEEWFINLKKEWEQEQEKHLKYLEEHEIKKMSELGLNNFILGKKKNIWKKWIEWQIKHSYKYKNQKWFIQLLEEYEKKEIHENLKEEKIEKERNNGIDKNEMKKNLERRIFLDIYMMLLEECIKEELQKEEKFYKTNIIEIRKFKNLDEETNKLEKIERERSWNVISEKEKEAIEKWKKEKWFIELMLEWKNNEEKYMMEINEEILAKKDQRRVMDIILERQGIILKKHCENICRKWKDDDNNEEWLTKLVNEYENEEKEHKSRTYKNSIEKEKENEKTIGRGESMPEINKKEEGKMRKYERNHLEESYEMNNSRINKKKLKWKTLIEIYMVILEEYRKEEWLLNKGKFLEICLEEFIEEDKEKYPKLIENDLAMIEEGEEDISTLMIEKQKRLWKKWVERNKRMSEKWKKVEWFINLKKEWGKEQVKFDELTKESEISDIEAGKNPMLEKQKRIWKRWLKKQRMWFILHSEDEWFNNLLEEYEKDEELKERITKKDAKEAKEIHENIKEFKQERDEEIKKYKIKEKLIQKVLIEIHMTLLEEFMKDEWQKEKECFFKTMMKELKLQENLDEHVILLEIKKKRSRNAILDIEKSEIEKWKKKKWFIELILEMKRKEKEYTKEVYEDMIAKKNEDKIRNPMLEMQKIIWKKHCEDIHRRWIEKNNKEILQH</sequence>
<feature type="coiled-coil region" evidence="1">
    <location>
        <begin position="1634"/>
        <end position="1686"/>
    </location>
</feature>
<keyword evidence="1" id="KW-0175">Coiled coil</keyword>
<organism evidence="4 5">
    <name type="scientific">Plasmodium gallinaceum</name>
    <dbReference type="NCBI Taxonomy" id="5849"/>
    <lineage>
        <taxon>Eukaryota</taxon>
        <taxon>Sar</taxon>
        <taxon>Alveolata</taxon>
        <taxon>Apicomplexa</taxon>
        <taxon>Aconoidasida</taxon>
        <taxon>Haemosporida</taxon>
        <taxon>Plasmodiidae</taxon>
        <taxon>Plasmodium</taxon>
        <taxon>Plasmodium (Haemamoeba)</taxon>
    </lineage>
</organism>
<feature type="compositionally biased region" description="Low complexity" evidence="2">
    <location>
        <begin position="391"/>
        <end position="404"/>
    </location>
</feature>
<keyword evidence="3" id="KW-1133">Transmembrane helix</keyword>
<evidence type="ECO:0000313" key="5">
    <source>
        <dbReference type="Proteomes" id="UP000220797"/>
    </source>
</evidence>
<dbReference type="RefSeq" id="XP_028529730.1">
    <property type="nucleotide sequence ID" value="XM_028673259.1"/>
</dbReference>
<feature type="compositionally biased region" description="Polar residues" evidence="2">
    <location>
        <begin position="737"/>
        <end position="768"/>
    </location>
</feature>
<keyword evidence="5" id="KW-1185">Reference proteome</keyword>
<evidence type="ECO:0000313" key="4">
    <source>
        <dbReference type="EMBL" id="CRG96927.1"/>
    </source>
</evidence>
<dbReference type="GeneID" id="39733041"/>
<dbReference type="VEuPathDB" id="PlasmoDB:PGAL8A_00450800"/>
<evidence type="ECO:0000256" key="2">
    <source>
        <dbReference type="SAM" id="MobiDB-lite"/>
    </source>
</evidence>
<feature type="compositionally biased region" description="Polar residues" evidence="2">
    <location>
        <begin position="602"/>
        <end position="616"/>
    </location>
</feature>
<dbReference type="EMBL" id="CVMV01000081">
    <property type="protein sequence ID" value="CRG96927.1"/>
    <property type="molecule type" value="Genomic_DNA"/>
</dbReference>
<dbReference type="Proteomes" id="UP000220797">
    <property type="component" value="Unassembled WGS sequence"/>
</dbReference>
<feature type="compositionally biased region" description="Low complexity" evidence="2">
    <location>
        <begin position="455"/>
        <end position="474"/>
    </location>
</feature>
<feature type="region of interest" description="Disordered" evidence="2">
    <location>
        <begin position="736"/>
        <end position="768"/>
    </location>
</feature>
<feature type="region of interest" description="Disordered" evidence="2">
    <location>
        <begin position="391"/>
        <end position="437"/>
    </location>
</feature>
<keyword evidence="3" id="KW-0812">Transmembrane</keyword>
<evidence type="ECO:0000256" key="1">
    <source>
        <dbReference type="SAM" id="Coils"/>
    </source>
</evidence>
<name>A0A1J1GWS9_PLAGA</name>
<feature type="compositionally biased region" description="Low complexity" evidence="2">
    <location>
        <begin position="417"/>
        <end position="433"/>
    </location>
</feature>
<comment type="caution">
    <text evidence="4">The sequence shown here is derived from an EMBL/GenBank/DDBJ whole genome shotgun (WGS) entry which is preliminary data.</text>
</comment>
<gene>
    <name evidence="4" type="ORF">PGAL8A_00450800</name>
</gene>